<keyword evidence="7" id="KW-0808">Transferase</keyword>
<evidence type="ECO:0000259" key="6">
    <source>
        <dbReference type="PROSITE" id="PS50011"/>
    </source>
</evidence>
<evidence type="ECO:0000256" key="4">
    <source>
        <dbReference type="PROSITE-ProRule" id="PRU10141"/>
    </source>
</evidence>
<evidence type="ECO:0000256" key="2">
    <source>
        <dbReference type="ARBA" id="ARBA00022741"/>
    </source>
</evidence>
<dbReference type="PROSITE" id="PS00108">
    <property type="entry name" value="PROTEIN_KINASE_ST"/>
    <property type="match status" value="1"/>
</dbReference>
<dbReference type="PANTHER" id="PTHR48014">
    <property type="entry name" value="SERINE/THREONINE-PROTEIN KINASE FRAY2"/>
    <property type="match status" value="1"/>
</dbReference>
<feature type="region of interest" description="Disordered" evidence="5">
    <location>
        <begin position="401"/>
        <end position="433"/>
    </location>
</feature>
<dbReference type="OrthoDB" id="248923at2759"/>
<keyword evidence="2 4" id="KW-0547">Nucleotide-binding</keyword>
<feature type="compositionally biased region" description="Low complexity" evidence="5">
    <location>
        <begin position="528"/>
        <end position="542"/>
    </location>
</feature>
<dbReference type="InterPro" id="IPR008271">
    <property type="entry name" value="Ser/Thr_kinase_AS"/>
</dbReference>
<dbReference type="PROSITE" id="PS00107">
    <property type="entry name" value="PROTEIN_KINASE_ATP"/>
    <property type="match status" value="1"/>
</dbReference>
<dbReference type="EMBL" id="ML178815">
    <property type="protein sequence ID" value="TFL06503.1"/>
    <property type="molecule type" value="Genomic_DNA"/>
</dbReference>
<protein>
    <submittedName>
        <fullName evidence="7">Kinase-like domain-containing protein</fullName>
    </submittedName>
</protein>
<proteinExistence type="inferred from homology"/>
<gene>
    <name evidence="7" type="ORF">BDV98DRAFT_559526</name>
</gene>
<dbReference type="GO" id="GO:0043539">
    <property type="term" value="F:protein serine/threonine kinase activator activity"/>
    <property type="evidence" value="ECO:0007669"/>
    <property type="project" value="InterPro"/>
</dbReference>
<dbReference type="Proteomes" id="UP000305067">
    <property type="component" value="Unassembled WGS sequence"/>
</dbReference>
<dbReference type="InterPro" id="IPR017441">
    <property type="entry name" value="Protein_kinase_ATP_BS"/>
</dbReference>
<organism evidence="7 8">
    <name type="scientific">Pterulicium gracile</name>
    <dbReference type="NCBI Taxonomy" id="1884261"/>
    <lineage>
        <taxon>Eukaryota</taxon>
        <taxon>Fungi</taxon>
        <taxon>Dikarya</taxon>
        <taxon>Basidiomycota</taxon>
        <taxon>Agaricomycotina</taxon>
        <taxon>Agaricomycetes</taxon>
        <taxon>Agaricomycetidae</taxon>
        <taxon>Agaricales</taxon>
        <taxon>Pleurotineae</taxon>
        <taxon>Pterulaceae</taxon>
        <taxon>Pterulicium</taxon>
    </lineage>
</organism>
<dbReference type="GO" id="GO:1902554">
    <property type="term" value="C:serine/threonine protein kinase complex"/>
    <property type="evidence" value="ECO:0007669"/>
    <property type="project" value="TreeGrafter"/>
</dbReference>
<dbReference type="SMART" id="SM00220">
    <property type="entry name" value="S_TKc"/>
    <property type="match status" value="1"/>
</dbReference>
<reference evidence="7 8" key="1">
    <citation type="journal article" date="2019" name="Nat. Ecol. Evol.">
        <title>Megaphylogeny resolves global patterns of mushroom evolution.</title>
        <authorList>
            <person name="Varga T."/>
            <person name="Krizsan K."/>
            <person name="Foldi C."/>
            <person name="Dima B."/>
            <person name="Sanchez-Garcia M."/>
            <person name="Sanchez-Ramirez S."/>
            <person name="Szollosi G.J."/>
            <person name="Szarkandi J.G."/>
            <person name="Papp V."/>
            <person name="Albert L."/>
            <person name="Andreopoulos W."/>
            <person name="Angelini C."/>
            <person name="Antonin V."/>
            <person name="Barry K.W."/>
            <person name="Bougher N.L."/>
            <person name="Buchanan P."/>
            <person name="Buyck B."/>
            <person name="Bense V."/>
            <person name="Catcheside P."/>
            <person name="Chovatia M."/>
            <person name="Cooper J."/>
            <person name="Damon W."/>
            <person name="Desjardin D."/>
            <person name="Finy P."/>
            <person name="Geml J."/>
            <person name="Haridas S."/>
            <person name="Hughes K."/>
            <person name="Justo A."/>
            <person name="Karasinski D."/>
            <person name="Kautmanova I."/>
            <person name="Kiss B."/>
            <person name="Kocsube S."/>
            <person name="Kotiranta H."/>
            <person name="LaButti K.M."/>
            <person name="Lechner B.E."/>
            <person name="Liimatainen K."/>
            <person name="Lipzen A."/>
            <person name="Lukacs Z."/>
            <person name="Mihaltcheva S."/>
            <person name="Morgado L.N."/>
            <person name="Niskanen T."/>
            <person name="Noordeloos M.E."/>
            <person name="Ohm R.A."/>
            <person name="Ortiz-Santana B."/>
            <person name="Ovrebo C."/>
            <person name="Racz N."/>
            <person name="Riley R."/>
            <person name="Savchenko A."/>
            <person name="Shiryaev A."/>
            <person name="Soop K."/>
            <person name="Spirin V."/>
            <person name="Szebenyi C."/>
            <person name="Tomsovsky M."/>
            <person name="Tulloss R.E."/>
            <person name="Uehling J."/>
            <person name="Grigoriev I.V."/>
            <person name="Vagvolgyi C."/>
            <person name="Papp T."/>
            <person name="Martin F.M."/>
            <person name="Miettinen O."/>
            <person name="Hibbett D.S."/>
            <person name="Nagy L.G."/>
        </authorList>
    </citation>
    <scope>NUCLEOTIDE SEQUENCE [LARGE SCALE GENOMIC DNA]</scope>
    <source>
        <strain evidence="7 8">CBS 309.79</strain>
    </source>
</reference>
<evidence type="ECO:0000256" key="5">
    <source>
        <dbReference type="SAM" id="MobiDB-lite"/>
    </source>
</evidence>
<keyword evidence="3 4" id="KW-0067">ATP-binding</keyword>
<dbReference type="SUPFAM" id="SSF56112">
    <property type="entry name" value="Protein kinase-like (PK-like)"/>
    <property type="match status" value="1"/>
</dbReference>
<feature type="binding site" evidence="4">
    <location>
        <position position="62"/>
    </location>
    <ligand>
        <name>ATP</name>
        <dbReference type="ChEBI" id="CHEBI:30616"/>
    </ligand>
</feature>
<feature type="domain" description="Protein kinase" evidence="6">
    <location>
        <begin position="26"/>
        <end position="340"/>
    </location>
</feature>
<dbReference type="Gene3D" id="3.30.200.20">
    <property type="entry name" value="Phosphorylase Kinase, domain 1"/>
    <property type="match status" value="1"/>
</dbReference>
<feature type="compositionally biased region" description="Basic and acidic residues" evidence="5">
    <location>
        <begin position="505"/>
        <end position="515"/>
    </location>
</feature>
<feature type="compositionally biased region" description="Low complexity" evidence="5">
    <location>
        <begin position="407"/>
        <end position="419"/>
    </location>
</feature>
<feature type="region of interest" description="Disordered" evidence="5">
    <location>
        <begin position="447"/>
        <end position="580"/>
    </location>
</feature>
<keyword evidence="7" id="KW-0418">Kinase</keyword>
<evidence type="ECO:0000313" key="8">
    <source>
        <dbReference type="Proteomes" id="UP000305067"/>
    </source>
</evidence>
<evidence type="ECO:0000256" key="3">
    <source>
        <dbReference type="ARBA" id="ARBA00022840"/>
    </source>
</evidence>
<feature type="compositionally biased region" description="Polar residues" evidence="5">
    <location>
        <begin position="469"/>
        <end position="488"/>
    </location>
</feature>
<evidence type="ECO:0000313" key="7">
    <source>
        <dbReference type="EMBL" id="TFL06503.1"/>
    </source>
</evidence>
<comment type="similarity">
    <text evidence="1">Belongs to the protein kinase superfamily. STE Ser/Thr protein kinase family. STE20 subfamily.</text>
</comment>
<name>A0A5C3QWV1_9AGAR</name>
<dbReference type="Gene3D" id="1.10.510.10">
    <property type="entry name" value="Transferase(Phosphotransferase) domain 1"/>
    <property type="match status" value="1"/>
</dbReference>
<dbReference type="GO" id="GO:0005524">
    <property type="term" value="F:ATP binding"/>
    <property type="evidence" value="ECO:0007669"/>
    <property type="project" value="UniProtKB-UniRule"/>
</dbReference>
<dbReference type="Pfam" id="PF00069">
    <property type="entry name" value="Pkinase"/>
    <property type="match status" value="2"/>
</dbReference>
<evidence type="ECO:0000256" key="1">
    <source>
        <dbReference type="ARBA" id="ARBA00008874"/>
    </source>
</evidence>
<feature type="compositionally biased region" description="Basic and acidic residues" evidence="5">
    <location>
        <begin position="569"/>
        <end position="580"/>
    </location>
</feature>
<dbReference type="AlphaFoldDB" id="A0A5C3QWV1"/>
<accession>A0A5C3QWV1</accession>
<dbReference type="InterPro" id="IPR047173">
    <property type="entry name" value="STRAD_A/B-like"/>
</dbReference>
<dbReference type="InterPro" id="IPR000719">
    <property type="entry name" value="Prot_kinase_dom"/>
</dbReference>
<dbReference type="GO" id="GO:0006611">
    <property type="term" value="P:protein export from nucleus"/>
    <property type="evidence" value="ECO:0007669"/>
    <property type="project" value="TreeGrafter"/>
</dbReference>
<dbReference type="STRING" id="1884261.A0A5C3QWV1"/>
<dbReference type="InterPro" id="IPR011009">
    <property type="entry name" value="Kinase-like_dom_sf"/>
</dbReference>
<dbReference type="PROSITE" id="PS50011">
    <property type="entry name" value="PROTEIN_KINASE_DOM"/>
    <property type="match status" value="1"/>
</dbReference>
<dbReference type="GO" id="GO:0004672">
    <property type="term" value="F:protein kinase activity"/>
    <property type="evidence" value="ECO:0007669"/>
    <property type="project" value="InterPro"/>
</dbReference>
<feature type="compositionally biased region" description="Polar residues" evidence="5">
    <location>
        <begin position="447"/>
        <end position="457"/>
    </location>
</feature>
<keyword evidence="8" id="KW-1185">Reference proteome</keyword>
<dbReference type="PANTHER" id="PTHR48014:SF21">
    <property type="entry name" value="SERINE_THREONINE-PROTEIN KINASE FRAY2"/>
    <property type="match status" value="1"/>
</dbReference>
<sequence>MSSLGPTFIGAVEDQWQLYSDDPNDYALGAPVGFGASSIVYAAQYTPKSSGSSAKPIPVALKVLDLDRLPPHSLSLLQRETTLMSLSKHPNVLRVRGSWIEGHKLYIALRLMSHGSAADAMRYGWPGGMEESVVKCILEQALQGLNYLHINGFIHRDVKAANLLIDDDGTVLVGDLGVAADLSEDISDNQTKRHEARSSAAIISLSQSSDALSWSQQATDKRASLKDASSKPRIGKRKSFVGTPCWMAPELIQGRQYDSSADIWSFGITALELTHGRPPRSREPPQKVLLKTVQNEPPTLDREGGVFKYSKAFKEIIDSCLTKDPSKRPTAEQLLQTAFFKGAKKKSLLVNTILKDLPPLSARQERRALSSILSYRSIDSWDFATTIVRKHIYEDLEGQFGVKGSREPSASSSVRSRGSAKVPSWSHDTEEEHIDPELVDSELLLTGSSDVGPTQETKAGFAEEGTPVVSESSSDDLATNSSPNTSADRQPIGLDIKPQLSHQHSSAERSSERDGYPSSAPSQSILEQSYSQSQLKRSSSSSHPVEEKKRSGQSRLWRKLTGKGGSKAADSELKGQKGRD</sequence>